<proteinExistence type="predicted"/>
<sequence length="265" mass="28836">MKLSFLSPSSLATLFLGLAPLSLSADEANLAKELANPVSSLISVPLQNNLDFGIGPGEGHRYTLNLQPVMPFEINEDWNLISRTIFPLVETEGTQADGSGDAFGLGDTVQSFFLSPENSSLIWGAGAAFLLPTATDEILGGDRWGAGPTAVVLKQEGPWSVGMLANHLWDLGGDHSRDEVNATFVQPFVNYITENKTTYALNVEATYDWHGEEWTMPVNMMVSQLFTIGDQPVQVFGGFRYYLDAPQGGPEWGLRFGITFLFPAN</sequence>
<reference evidence="2" key="1">
    <citation type="submission" date="2021-01" db="EMBL/GenBank/DDBJ databases">
        <title>Modified the classification status of verrucomicrobia.</title>
        <authorList>
            <person name="Feng X."/>
        </authorList>
    </citation>
    <scope>NUCLEOTIDE SEQUENCE</scope>
    <source>
        <strain evidence="2">KCTC 12986</strain>
    </source>
</reference>
<keyword evidence="1" id="KW-0732">Signal</keyword>
<feature type="chain" id="PRO_5036792025" evidence="1">
    <location>
        <begin position="26"/>
        <end position="265"/>
    </location>
</feature>
<name>A0A934VLK3_9BACT</name>
<keyword evidence="3" id="KW-1185">Reference proteome</keyword>
<accession>A0A934VLK3</accession>
<feature type="signal peptide" evidence="1">
    <location>
        <begin position="1"/>
        <end position="25"/>
    </location>
</feature>
<gene>
    <name evidence="2" type="ORF">JIN78_04570</name>
</gene>
<evidence type="ECO:0000256" key="1">
    <source>
        <dbReference type="SAM" id="SignalP"/>
    </source>
</evidence>
<dbReference type="RefSeq" id="WP_200390759.1">
    <property type="nucleotide sequence ID" value="NZ_JAENIO010000007.1"/>
</dbReference>
<evidence type="ECO:0000313" key="3">
    <source>
        <dbReference type="Proteomes" id="UP000604083"/>
    </source>
</evidence>
<dbReference type="AlphaFoldDB" id="A0A934VLK3"/>
<comment type="caution">
    <text evidence="2">The sequence shown here is derived from an EMBL/GenBank/DDBJ whole genome shotgun (WGS) entry which is preliminary data.</text>
</comment>
<organism evidence="2 3">
    <name type="scientific">Roseibacillus ishigakijimensis</name>
    <dbReference type="NCBI Taxonomy" id="454146"/>
    <lineage>
        <taxon>Bacteria</taxon>
        <taxon>Pseudomonadati</taxon>
        <taxon>Verrucomicrobiota</taxon>
        <taxon>Verrucomicrobiia</taxon>
        <taxon>Verrucomicrobiales</taxon>
        <taxon>Verrucomicrobiaceae</taxon>
        <taxon>Roseibacillus</taxon>
    </lineage>
</organism>
<protein>
    <submittedName>
        <fullName evidence="2">Transporter</fullName>
    </submittedName>
</protein>
<evidence type="ECO:0000313" key="2">
    <source>
        <dbReference type="EMBL" id="MBK1833327.1"/>
    </source>
</evidence>
<dbReference type="Proteomes" id="UP000604083">
    <property type="component" value="Unassembled WGS sequence"/>
</dbReference>
<dbReference type="EMBL" id="JAENIO010000007">
    <property type="protein sequence ID" value="MBK1833327.1"/>
    <property type="molecule type" value="Genomic_DNA"/>
</dbReference>